<dbReference type="Pfam" id="PF14525">
    <property type="entry name" value="AraC_binding_2"/>
    <property type="match status" value="1"/>
</dbReference>
<dbReference type="Proteomes" id="UP000530571">
    <property type="component" value="Unassembled WGS sequence"/>
</dbReference>
<dbReference type="InterPro" id="IPR018060">
    <property type="entry name" value="HTH_AraC"/>
</dbReference>
<evidence type="ECO:0000256" key="3">
    <source>
        <dbReference type="ARBA" id="ARBA00023163"/>
    </source>
</evidence>
<dbReference type="GO" id="GO:0043565">
    <property type="term" value="F:sequence-specific DNA binding"/>
    <property type="evidence" value="ECO:0007669"/>
    <property type="project" value="InterPro"/>
</dbReference>
<keyword evidence="2 5" id="KW-0238">DNA-binding</keyword>
<dbReference type="InterPro" id="IPR020449">
    <property type="entry name" value="Tscrpt_reg_AraC-type_HTH"/>
</dbReference>
<dbReference type="EMBL" id="JACIDZ010000020">
    <property type="protein sequence ID" value="MBB4124304.1"/>
    <property type="molecule type" value="Genomic_DNA"/>
</dbReference>
<dbReference type="InterPro" id="IPR009057">
    <property type="entry name" value="Homeodomain-like_sf"/>
</dbReference>
<organism evidence="5 6">
    <name type="scientific">Martelella radicis</name>
    <dbReference type="NCBI Taxonomy" id="1397476"/>
    <lineage>
        <taxon>Bacteria</taxon>
        <taxon>Pseudomonadati</taxon>
        <taxon>Pseudomonadota</taxon>
        <taxon>Alphaproteobacteria</taxon>
        <taxon>Hyphomicrobiales</taxon>
        <taxon>Aurantimonadaceae</taxon>
        <taxon>Martelella</taxon>
    </lineage>
</organism>
<dbReference type="Gene3D" id="1.10.10.60">
    <property type="entry name" value="Homeodomain-like"/>
    <property type="match status" value="1"/>
</dbReference>
<dbReference type="GO" id="GO:0003700">
    <property type="term" value="F:DNA-binding transcription factor activity"/>
    <property type="evidence" value="ECO:0007669"/>
    <property type="project" value="InterPro"/>
</dbReference>
<evidence type="ECO:0000313" key="5">
    <source>
        <dbReference type="EMBL" id="MBB4124304.1"/>
    </source>
</evidence>
<dbReference type="PROSITE" id="PS00041">
    <property type="entry name" value="HTH_ARAC_FAMILY_1"/>
    <property type="match status" value="1"/>
</dbReference>
<keyword evidence="3" id="KW-0804">Transcription</keyword>
<accession>A0A7W6KMZ5</accession>
<comment type="caution">
    <text evidence="5">The sequence shown here is derived from an EMBL/GenBank/DDBJ whole genome shotgun (WGS) entry which is preliminary data.</text>
</comment>
<dbReference type="SUPFAM" id="SSF46689">
    <property type="entry name" value="Homeodomain-like"/>
    <property type="match status" value="1"/>
</dbReference>
<evidence type="ECO:0000259" key="4">
    <source>
        <dbReference type="PROSITE" id="PS01124"/>
    </source>
</evidence>
<evidence type="ECO:0000256" key="1">
    <source>
        <dbReference type="ARBA" id="ARBA00023015"/>
    </source>
</evidence>
<dbReference type="InterPro" id="IPR035418">
    <property type="entry name" value="AraC-bd_2"/>
</dbReference>
<protein>
    <submittedName>
        <fullName evidence="5">AraC-like DNA-binding protein</fullName>
    </submittedName>
</protein>
<reference evidence="5 6" key="1">
    <citation type="submission" date="2020-08" db="EMBL/GenBank/DDBJ databases">
        <title>Genomic Encyclopedia of Type Strains, Phase IV (KMG-IV): sequencing the most valuable type-strain genomes for metagenomic binning, comparative biology and taxonomic classification.</title>
        <authorList>
            <person name="Goeker M."/>
        </authorList>
    </citation>
    <scope>NUCLEOTIDE SEQUENCE [LARGE SCALE GENOMIC DNA]</scope>
    <source>
        <strain evidence="5 6">DSM 28101</strain>
    </source>
</reference>
<dbReference type="PRINTS" id="PR00032">
    <property type="entry name" value="HTHARAC"/>
</dbReference>
<dbReference type="InterPro" id="IPR018062">
    <property type="entry name" value="HTH_AraC-typ_CS"/>
</dbReference>
<keyword evidence="1" id="KW-0805">Transcription regulation</keyword>
<proteinExistence type="predicted"/>
<evidence type="ECO:0000256" key="2">
    <source>
        <dbReference type="ARBA" id="ARBA00023125"/>
    </source>
</evidence>
<keyword evidence="6" id="KW-1185">Reference proteome</keyword>
<dbReference type="Pfam" id="PF12833">
    <property type="entry name" value="HTH_18"/>
    <property type="match status" value="1"/>
</dbReference>
<sequence length="315" mass="34956">MPRIARFNSQLVAPQRRLTYWNDVCTAALDGTMVDSPVDGFRAEMWQLTLGDLKLLRPRSDTSVVQRPAGTGDVLLMHLQIKGSSHFRTRARNRRNEAVLKAGDFVLSTAEHGYRFDLSSNHELIVAELPQALIAPHLPGLEDRYCRTYTSGTPGGRMFREFLLSLWRQPEDEGAACDGAYAHGISSAFSTLCALAVAGAEAAPEAMDGLLSLRMRCDSYIDAHLDDPELGTAALAAEFDVSPRTIQGLFAAIGTTPTVYIQQRRLQRAADCLRADLSRAITDIAFDFGFNDSAYFTRLFRRRFGCSPTEWRTDN</sequence>
<dbReference type="PROSITE" id="PS01124">
    <property type="entry name" value="HTH_ARAC_FAMILY_2"/>
    <property type="match status" value="1"/>
</dbReference>
<evidence type="ECO:0000313" key="6">
    <source>
        <dbReference type="Proteomes" id="UP000530571"/>
    </source>
</evidence>
<dbReference type="AlphaFoldDB" id="A0A7W6KMZ5"/>
<dbReference type="InterPro" id="IPR050204">
    <property type="entry name" value="AraC_XylS_family_regulators"/>
</dbReference>
<gene>
    <name evidence="5" type="ORF">GGR30_004260</name>
</gene>
<dbReference type="PANTHER" id="PTHR46796">
    <property type="entry name" value="HTH-TYPE TRANSCRIPTIONAL ACTIVATOR RHAS-RELATED"/>
    <property type="match status" value="1"/>
</dbReference>
<name>A0A7W6KMZ5_9HYPH</name>
<dbReference type="PANTHER" id="PTHR46796:SF6">
    <property type="entry name" value="ARAC SUBFAMILY"/>
    <property type="match status" value="1"/>
</dbReference>
<dbReference type="SMART" id="SM00342">
    <property type="entry name" value="HTH_ARAC"/>
    <property type="match status" value="1"/>
</dbReference>
<feature type="domain" description="HTH araC/xylS-type" evidence="4">
    <location>
        <begin position="215"/>
        <end position="314"/>
    </location>
</feature>
<dbReference type="RefSeq" id="WP_183490863.1">
    <property type="nucleotide sequence ID" value="NZ_JACIDZ010000020.1"/>
</dbReference>